<organism evidence="2 3">
    <name type="scientific">Legionella wadsworthii</name>
    <dbReference type="NCBI Taxonomy" id="28088"/>
    <lineage>
        <taxon>Bacteria</taxon>
        <taxon>Pseudomonadati</taxon>
        <taxon>Pseudomonadota</taxon>
        <taxon>Gammaproteobacteria</taxon>
        <taxon>Legionellales</taxon>
        <taxon>Legionellaceae</taxon>
        <taxon>Legionella</taxon>
    </lineage>
</organism>
<feature type="chain" id="PRO_5016665103" evidence="1">
    <location>
        <begin position="24"/>
        <end position="80"/>
    </location>
</feature>
<keyword evidence="1" id="KW-0732">Signal</keyword>
<keyword evidence="3" id="KW-1185">Reference proteome</keyword>
<evidence type="ECO:0000313" key="3">
    <source>
        <dbReference type="Proteomes" id="UP000255297"/>
    </source>
</evidence>
<sequence length="80" mass="9368">MFKKILATCILVGGFSMISSAFADTTVTWKEPVTYDQQKFEAWYAEPANQKLWTEWYTTYHTEPEFATFCKQTWAGTYCK</sequence>
<dbReference type="OrthoDB" id="9889176at2"/>
<evidence type="ECO:0000313" key="2">
    <source>
        <dbReference type="EMBL" id="STY28752.1"/>
    </source>
</evidence>
<evidence type="ECO:0000256" key="1">
    <source>
        <dbReference type="SAM" id="SignalP"/>
    </source>
</evidence>
<dbReference type="AlphaFoldDB" id="A0A378LSD6"/>
<dbReference type="RefSeq" id="WP_031567804.1">
    <property type="nucleotide sequence ID" value="NZ_CAAAIS010000007.1"/>
</dbReference>
<reference evidence="2 3" key="1">
    <citation type="submission" date="2018-06" db="EMBL/GenBank/DDBJ databases">
        <authorList>
            <consortium name="Pathogen Informatics"/>
            <person name="Doyle S."/>
        </authorList>
    </citation>
    <scope>NUCLEOTIDE SEQUENCE [LARGE SCALE GENOMIC DNA]</scope>
    <source>
        <strain evidence="2 3">NCTC11532</strain>
    </source>
</reference>
<gene>
    <name evidence="2" type="ORF">NCTC11532_00927</name>
</gene>
<dbReference type="Proteomes" id="UP000255297">
    <property type="component" value="Unassembled WGS sequence"/>
</dbReference>
<name>A0A378LSD6_9GAMM</name>
<feature type="signal peptide" evidence="1">
    <location>
        <begin position="1"/>
        <end position="23"/>
    </location>
</feature>
<proteinExistence type="predicted"/>
<protein>
    <submittedName>
        <fullName evidence="2">Uncharacterized protein</fullName>
    </submittedName>
</protein>
<accession>A0A378LSD6</accession>
<dbReference type="EMBL" id="UGPB01000001">
    <property type="protein sequence ID" value="STY28752.1"/>
    <property type="molecule type" value="Genomic_DNA"/>
</dbReference>